<name>A0AAW2EY40_9HYME</name>
<gene>
    <name evidence="2" type="ORF">PUN28_015408</name>
</gene>
<feature type="compositionally biased region" description="Basic and acidic residues" evidence="1">
    <location>
        <begin position="30"/>
        <end position="39"/>
    </location>
</feature>
<evidence type="ECO:0000313" key="2">
    <source>
        <dbReference type="EMBL" id="KAL0106837.1"/>
    </source>
</evidence>
<sequence>MGDERKRRQGRRGEEEEEEEEEAPGMVARKVKEGAEDGVPRTVVHRRDRGCKWPAEPRMERETEEELMLLAAAVAAIVAKSVACIACM</sequence>
<organism evidence="2 3">
    <name type="scientific">Cardiocondyla obscurior</name>
    <dbReference type="NCBI Taxonomy" id="286306"/>
    <lineage>
        <taxon>Eukaryota</taxon>
        <taxon>Metazoa</taxon>
        <taxon>Ecdysozoa</taxon>
        <taxon>Arthropoda</taxon>
        <taxon>Hexapoda</taxon>
        <taxon>Insecta</taxon>
        <taxon>Pterygota</taxon>
        <taxon>Neoptera</taxon>
        <taxon>Endopterygota</taxon>
        <taxon>Hymenoptera</taxon>
        <taxon>Apocrita</taxon>
        <taxon>Aculeata</taxon>
        <taxon>Formicoidea</taxon>
        <taxon>Formicidae</taxon>
        <taxon>Myrmicinae</taxon>
        <taxon>Cardiocondyla</taxon>
    </lineage>
</organism>
<feature type="compositionally biased region" description="Basic and acidic residues" evidence="1">
    <location>
        <begin position="1"/>
        <end position="14"/>
    </location>
</feature>
<evidence type="ECO:0000256" key="1">
    <source>
        <dbReference type="SAM" id="MobiDB-lite"/>
    </source>
</evidence>
<dbReference type="Proteomes" id="UP001430953">
    <property type="component" value="Unassembled WGS sequence"/>
</dbReference>
<protein>
    <submittedName>
        <fullName evidence="2">Uncharacterized protein</fullName>
    </submittedName>
</protein>
<comment type="caution">
    <text evidence="2">The sequence shown here is derived from an EMBL/GenBank/DDBJ whole genome shotgun (WGS) entry which is preliminary data.</text>
</comment>
<feature type="region of interest" description="Disordered" evidence="1">
    <location>
        <begin position="1"/>
        <end position="45"/>
    </location>
</feature>
<dbReference type="AlphaFoldDB" id="A0AAW2EY40"/>
<keyword evidence="3" id="KW-1185">Reference proteome</keyword>
<dbReference type="EMBL" id="JADYXP020000017">
    <property type="protein sequence ID" value="KAL0106837.1"/>
    <property type="molecule type" value="Genomic_DNA"/>
</dbReference>
<proteinExistence type="predicted"/>
<reference evidence="2 3" key="1">
    <citation type="submission" date="2023-03" db="EMBL/GenBank/DDBJ databases">
        <title>High recombination rates correlate with genetic variation in Cardiocondyla obscurior ants.</title>
        <authorList>
            <person name="Errbii M."/>
        </authorList>
    </citation>
    <scope>NUCLEOTIDE SEQUENCE [LARGE SCALE GENOMIC DNA]</scope>
    <source>
        <strain evidence="2">Alpha-2009</strain>
        <tissue evidence="2">Whole body</tissue>
    </source>
</reference>
<accession>A0AAW2EY40</accession>
<evidence type="ECO:0000313" key="3">
    <source>
        <dbReference type="Proteomes" id="UP001430953"/>
    </source>
</evidence>